<dbReference type="Gene3D" id="6.10.100.10">
    <property type="entry name" value="Reoviridae VP9, N-terminal domain"/>
    <property type="match status" value="1"/>
</dbReference>
<sequence length="283" mass="30546">MLSETELRALKKLSTTTSRVVGTSTLALPSNVKLSKGEVEMIAVTKKEMFDELAQCNLPTIELITREHTFNGDTIRFAAWLFLMNGQKLMVANNVVVRMGMQYATNLAGNNVKITYVTSNNVVKLGYITAGVLAAPYSGKGGGLFITYEQNLITNTVETGKVCVLFITSLSTTASSPNSFAYSWCNVPIENWDFNMIKITAETSCASLTAMTNLVNTLVPGDRVRPVGLYVDIPGVTVTTSASVGALPITTIPATTPLVFSAYTKQVEEIGVINTLYALSYLP</sequence>
<dbReference type="InterPro" id="IPR043116">
    <property type="entry name" value="VP9_N"/>
</dbReference>
<dbReference type="NCBIfam" id="TIGR04237">
    <property type="entry name" value="seadorna_VP9"/>
    <property type="match status" value="1"/>
</dbReference>
<organism evidence="1">
    <name type="scientific">Banna virus</name>
    <name type="common">BAV</name>
    <dbReference type="NCBI Taxonomy" id="77763"/>
    <lineage>
        <taxon>Viruses</taxon>
        <taxon>Riboviria</taxon>
        <taxon>Orthornavirae</taxon>
        <taxon>Duplornaviricota</taxon>
        <taxon>Resentoviricetes</taxon>
        <taxon>Reovirales</taxon>
        <taxon>Sedoreoviridae</taxon>
        <taxon>Seadornavirus</taxon>
        <taxon>Seadornavirus bannaense</taxon>
    </lineage>
</organism>
<evidence type="ECO:0000313" key="1">
    <source>
        <dbReference type="EMBL" id="APO40689.1"/>
    </source>
</evidence>
<accession>A0A1L5LBJ3</accession>
<name>A0A1L5LBJ3_BANNV</name>
<dbReference type="EMBL" id="KU744417">
    <property type="protein sequence ID" value="APO40689.1"/>
    <property type="molecule type" value="Genomic_RNA"/>
</dbReference>
<dbReference type="InterPro" id="IPR015072">
    <property type="entry name" value="VP9/VP10/VP11"/>
</dbReference>
<proteinExistence type="predicted"/>
<reference evidence="1" key="1">
    <citation type="journal article" date="2016" name="Infect. Genet. Evol.">
        <title>Molecular evolution of emerging Banna virus.</title>
        <authorList>
            <person name="Liu H."/>
            <person name="Gao X.Y."/>
            <person name="Fu S.H."/>
            <person name="Li M.H."/>
            <person name="Zhai Y.G."/>
            <person name="Meng W.S."/>
            <person name="Sun X.H."/>
            <person name="Lv Z."/>
            <person name="Wang H.Y."/>
            <person name="Shen X.X."/>
            <person name="Cao Y.X."/>
            <person name="He Y."/>
            <person name="Liang G.D."/>
        </authorList>
    </citation>
    <scope>NUCLEOTIDE SEQUENCE</scope>
    <source>
        <strain evidence="1">LN0776</strain>
    </source>
</reference>
<dbReference type="Pfam" id="PF08978">
    <property type="entry name" value="Reoviridae_Vp9"/>
    <property type="match status" value="1"/>
</dbReference>
<protein>
    <submittedName>
        <fullName evidence="1">VP9</fullName>
    </submittedName>
</protein>